<gene>
    <name evidence="1" type="ORF">PCOR1329_LOCUS25534</name>
</gene>
<comment type="caution">
    <text evidence="1">The sequence shown here is derived from an EMBL/GenBank/DDBJ whole genome shotgun (WGS) entry which is preliminary data.</text>
</comment>
<proteinExistence type="predicted"/>
<sequence>MAHAALLPAAPAGAAPTTWHGSFPDGPGGVCHPHNVGGFDLRHPACEPLYKERWASLDRQPGWEEEVLGHARLSREGWNCSSVQACALGQLFLALDSFATPGFYGYPHQKPVRADRWRLRLWLRMAQRARLAQRRELRALLSERMYELRAAAVADGDPGVRPADITLGVHADPLSAKGEWRSQVEFWRGYASVHGLRFLLDQETE</sequence>
<name>A0ABN9S702_9DINO</name>
<evidence type="ECO:0000313" key="1">
    <source>
        <dbReference type="EMBL" id="CAK0825403.1"/>
    </source>
</evidence>
<protein>
    <submittedName>
        <fullName evidence="1">Uncharacterized protein</fullName>
    </submittedName>
</protein>
<evidence type="ECO:0000313" key="2">
    <source>
        <dbReference type="Proteomes" id="UP001189429"/>
    </source>
</evidence>
<keyword evidence="2" id="KW-1185">Reference proteome</keyword>
<dbReference type="Proteomes" id="UP001189429">
    <property type="component" value="Unassembled WGS sequence"/>
</dbReference>
<dbReference type="EMBL" id="CAUYUJ010008925">
    <property type="protein sequence ID" value="CAK0825403.1"/>
    <property type="molecule type" value="Genomic_DNA"/>
</dbReference>
<accession>A0ABN9S702</accession>
<organism evidence="1 2">
    <name type="scientific">Prorocentrum cordatum</name>
    <dbReference type="NCBI Taxonomy" id="2364126"/>
    <lineage>
        <taxon>Eukaryota</taxon>
        <taxon>Sar</taxon>
        <taxon>Alveolata</taxon>
        <taxon>Dinophyceae</taxon>
        <taxon>Prorocentrales</taxon>
        <taxon>Prorocentraceae</taxon>
        <taxon>Prorocentrum</taxon>
    </lineage>
</organism>
<reference evidence="1" key="1">
    <citation type="submission" date="2023-10" db="EMBL/GenBank/DDBJ databases">
        <authorList>
            <person name="Chen Y."/>
            <person name="Shah S."/>
            <person name="Dougan E. K."/>
            <person name="Thang M."/>
            <person name="Chan C."/>
        </authorList>
    </citation>
    <scope>NUCLEOTIDE SEQUENCE [LARGE SCALE GENOMIC DNA]</scope>
</reference>
<feature type="non-terminal residue" evidence="1">
    <location>
        <position position="205"/>
    </location>
</feature>